<keyword evidence="1" id="KW-0645">Protease</keyword>
<sequence length="222" mass="24666">MSPTALNLAAIGVFTMTFSALLSPVFNISPLLPAAATFTVLGLFTFDSFSLEGQGGTLIIDWFARLSPEHRSRVVRHEAGHFLVATLLDIPVTGYALNAWQAFRQGQRAQGGVRFEDRQLAEALETGKISAQLFDRYCILWMAGIAAESLTGDRIEGGNDDRQKLRAILAQNRRDLTEVQLKERWATLQAKTLIEANWEAYERLVSAMERGATVEECYQEIA</sequence>
<dbReference type="SUPFAM" id="SSF140990">
    <property type="entry name" value="FtsH protease domain-like"/>
    <property type="match status" value="1"/>
</dbReference>
<dbReference type="Proteomes" id="UP000500857">
    <property type="component" value="Chromosome"/>
</dbReference>
<dbReference type="AlphaFoldDB" id="A0A6H1U3Q9"/>
<dbReference type="Gene3D" id="1.20.58.760">
    <property type="entry name" value="Peptidase M41"/>
    <property type="match status" value="1"/>
</dbReference>
<name>A0A6H1U3Q9_9CYAN</name>
<keyword evidence="1" id="KW-0378">Hydrolase</keyword>
<evidence type="ECO:0000313" key="1">
    <source>
        <dbReference type="EMBL" id="QIZ73066.1"/>
    </source>
</evidence>
<dbReference type="KEGG" id="oxy:HCG48_22710"/>
<dbReference type="RefSeq" id="WP_168571212.1">
    <property type="nucleotide sequence ID" value="NZ_CP051167.1"/>
</dbReference>
<proteinExistence type="predicted"/>
<dbReference type="GO" id="GO:0004176">
    <property type="term" value="F:ATP-dependent peptidase activity"/>
    <property type="evidence" value="ECO:0007669"/>
    <property type="project" value="InterPro"/>
</dbReference>
<organism evidence="1 2">
    <name type="scientific">Oxynema aestuarii AP17</name>
    <dbReference type="NCBI Taxonomy" id="2064643"/>
    <lineage>
        <taxon>Bacteria</taxon>
        <taxon>Bacillati</taxon>
        <taxon>Cyanobacteriota</taxon>
        <taxon>Cyanophyceae</taxon>
        <taxon>Oscillatoriophycideae</taxon>
        <taxon>Oscillatoriales</taxon>
        <taxon>Oscillatoriaceae</taxon>
        <taxon>Oxynema</taxon>
        <taxon>Oxynema aestuarii</taxon>
    </lineage>
</organism>
<protein>
    <submittedName>
        <fullName evidence="1">ATP-dependent Zn protease</fullName>
    </submittedName>
</protein>
<dbReference type="GO" id="GO:0005524">
    <property type="term" value="F:ATP binding"/>
    <property type="evidence" value="ECO:0007669"/>
    <property type="project" value="InterPro"/>
</dbReference>
<dbReference type="PANTHER" id="PTHR33471:SF7">
    <property type="entry name" value="ATP-DEPENDENT ZINC METALLOPROTEASE-RELATED"/>
    <property type="match status" value="1"/>
</dbReference>
<dbReference type="GO" id="GO:0004222">
    <property type="term" value="F:metalloendopeptidase activity"/>
    <property type="evidence" value="ECO:0007669"/>
    <property type="project" value="InterPro"/>
</dbReference>
<dbReference type="PANTHER" id="PTHR33471">
    <property type="entry name" value="ATP-DEPENDENT ZINC METALLOPROTEASE-RELATED"/>
    <property type="match status" value="1"/>
</dbReference>
<dbReference type="InterPro" id="IPR037219">
    <property type="entry name" value="Peptidase_M41-like"/>
</dbReference>
<reference evidence="1 2" key="1">
    <citation type="submission" date="2020-04" db="EMBL/GenBank/DDBJ databases">
        <authorList>
            <person name="Basu S."/>
            <person name="Maruthanayagam V."/>
            <person name="Chakraborty S."/>
            <person name="Pramanik A."/>
            <person name="Mukherjee J."/>
            <person name="Brink B."/>
        </authorList>
    </citation>
    <scope>NUCLEOTIDE SEQUENCE [LARGE SCALE GENOMIC DNA]</scope>
    <source>
        <strain evidence="1 2">AP17</strain>
    </source>
</reference>
<evidence type="ECO:0000313" key="2">
    <source>
        <dbReference type="Proteomes" id="UP000500857"/>
    </source>
</evidence>
<keyword evidence="2" id="KW-1185">Reference proteome</keyword>
<accession>A0A6H1U3Q9</accession>
<dbReference type="GO" id="GO:0006508">
    <property type="term" value="P:proteolysis"/>
    <property type="evidence" value="ECO:0007669"/>
    <property type="project" value="UniProtKB-KW"/>
</dbReference>
<gene>
    <name evidence="1" type="ORF">HCG48_22710</name>
</gene>
<dbReference type="EMBL" id="CP051167">
    <property type="protein sequence ID" value="QIZ73066.1"/>
    <property type="molecule type" value="Genomic_DNA"/>
</dbReference>